<dbReference type="Pfam" id="PF12773">
    <property type="entry name" value="DZR"/>
    <property type="match status" value="1"/>
</dbReference>
<keyword evidence="1" id="KW-1133">Transmembrane helix</keyword>
<name>A0A174KU41_9FIRM</name>
<organism evidence="3 4">
    <name type="scientific">Fusicatenibacter saccharivorans</name>
    <dbReference type="NCBI Taxonomy" id="1150298"/>
    <lineage>
        <taxon>Bacteria</taxon>
        <taxon>Bacillati</taxon>
        <taxon>Bacillota</taxon>
        <taxon>Clostridia</taxon>
        <taxon>Lachnospirales</taxon>
        <taxon>Lachnospiraceae</taxon>
        <taxon>Fusicatenibacter</taxon>
    </lineage>
</organism>
<feature type="transmembrane region" description="Helical" evidence="1">
    <location>
        <begin position="151"/>
        <end position="169"/>
    </location>
</feature>
<proteinExistence type="predicted"/>
<feature type="domain" description="DZANK-type" evidence="2">
    <location>
        <begin position="4"/>
        <end position="66"/>
    </location>
</feature>
<dbReference type="EMBL" id="CZAL01000006">
    <property type="protein sequence ID" value="CUP13338.1"/>
    <property type="molecule type" value="Genomic_DNA"/>
</dbReference>
<dbReference type="Proteomes" id="UP000095709">
    <property type="component" value="Unassembled WGS sequence"/>
</dbReference>
<keyword evidence="1" id="KW-0812">Transmembrane</keyword>
<gene>
    <name evidence="3" type="ORF">ERS852498_01308</name>
</gene>
<reference evidence="3 4" key="1">
    <citation type="submission" date="2015-09" db="EMBL/GenBank/DDBJ databases">
        <authorList>
            <consortium name="Pathogen Informatics"/>
        </authorList>
    </citation>
    <scope>NUCLEOTIDE SEQUENCE [LARGE SCALE GENOMIC DNA]</scope>
    <source>
        <strain evidence="3 4">2789STDY5834885</strain>
    </source>
</reference>
<evidence type="ECO:0000313" key="4">
    <source>
        <dbReference type="Proteomes" id="UP000095709"/>
    </source>
</evidence>
<keyword evidence="1" id="KW-0472">Membrane</keyword>
<dbReference type="AlphaFoldDB" id="A0A174KU41"/>
<evidence type="ECO:0000256" key="1">
    <source>
        <dbReference type="SAM" id="Phobius"/>
    </source>
</evidence>
<evidence type="ECO:0000313" key="3">
    <source>
        <dbReference type="EMBL" id="CUP13338.1"/>
    </source>
</evidence>
<dbReference type="RefSeq" id="WP_055266152.1">
    <property type="nucleotide sequence ID" value="NZ_CZAL01000006.1"/>
</dbReference>
<sequence length="214" mass="24027">MKLCPFCGRAIDDDARYCSGCGKKINEHDEITHNPITEAMLHYDEMPDVITKRKRKIVRCPRCGEHSLHPLSETTTSVQTSGGGYSSGKGCLGWLLFGPVGLLCGGLGQKQRTSIHTDNKLYWICNECGFKFRNLDDWNNEIESKIKQQKLEQYSAITLAVLAVLFLLIGEGMEFLGLLFFAIGVADGVLAFTLSQIIKREKEDYEKLQEESLE</sequence>
<evidence type="ECO:0000259" key="2">
    <source>
        <dbReference type="Pfam" id="PF12773"/>
    </source>
</evidence>
<dbReference type="InterPro" id="IPR025874">
    <property type="entry name" value="DZR"/>
</dbReference>
<feature type="transmembrane region" description="Helical" evidence="1">
    <location>
        <begin position="175"/>
        <end position="198"/>
    </location>
</feature>
<accession>A0A174KU41</accession>
<protein>
    <submittedName>
        <fullName evidence="3">Double zinc ribbon</fullName>
    </submittedName>
</protein>